<protein>
    <submittedName>
        <fullName evidence="2">Uncharacterized protein</fullName>
    </submittedName>
</protein>
<comment type="caution">
    <text evidence="2">The sequence shown here is derived from an EMBL/GenBank/DDBJ whole genome shotgun (WGS) entry which is preliminary data.</text>
</comment>
<feature type="chain" id="PRO_5032879044" evidence="1">
    <location>
        <begin position="20"/>
        <end position="125"/>
    </location>
</feature>
<dbReference type="AlphaFoldDB" id="A0A835ZEX8"/>
<feature type="signal peptide" evidence="1">
    <location>
        <begin position="1"/>
        <end position="19"/>
    </location>
</feature>
<keyword evidence="1" id="KW-0732">Signal</keyword>
<keyword evidence="3" id="KW-1185">Reference proteome</keyword>
<sequence length="125" mass="13771">MKAAGVISIALAAAAPVSGFVAPSSRSWCQQHTAVALRPVLSMKWDGKSEPKKNPLLEQLAADASWDRQNDRVEVWEDKPNPTFDWISAYLPTDEEREAAAAGYDFANPEAWLEKQKAKDSQAQT</sequence>
<dbReference type="Proteomes" id="UP000664859">
    <property type="component" value="Unassembled WGS sequence"/>
</dbReference>
<gene>
    <name evidence="2" type="ORF">JKP88DRAFT_352146</name>
</gene>
<proteinExistence type="predicted"/>
<name>A0A835ZEX8_9STRA</name>
<evidence type="ECO:0000256" key="1">
    <source>
        <dbReference type="SAM" id="SignalP"/>
    </source>
</evidence>
<organism evidence="2 3">
    <name type="scientific">Tribonema minus</name>
    <dbReference type="NCBI Taxonomy" id="303371"/>
    <lineage>
        <taxon>Eukaryota</taxon>
        <taxon>Sar</taxon>
        <taxon>Stramenopiles</taxon>
        <taxon>Ochrophyta</taxon>
        <taxon>PX clade</taxon>
        <taxon>Xanthophyceae</taxon>
        <taxon>Tribonematales</taxon>
        <taxon>Tribonemataceae</taxon>
        <taxon>Tribonema</taxon>
    </lineage>
</organism>
<evidence type="ECO:0000313" key="3">
    <source>
        <dbReference type="Proteomes" id="UP000664859"/>
    </source>
</evidence>
<reference evidence="2" key="1">
    <citation type="submission" date="2021-02" db="EMBL/GenBank/DDBJ databases">
        <title>First Annotated Genome of the Yellow-green Alga Tribonema minus.</title>
        <authorList>
            <person name="Mahan K.M."/>
        </authorList>
    </citation>
    <scope>NUCLEOTIDE SEQUENCE</scope>
    <source>
        <strain evidence="2">UTEX B ZZ1240</strain>
    </source>
</reference>
<dbReference type="EMBL" id="JAFCMP010000014">
    <property type="protein sequence ID" value="KAG5191788.1"/>
    <property type="molecule type" value="Genomic_DNA"/>
</dbReference>
<accession>A0A835ZEX8</accession>
<evidence type="ECO:0000313" key="2">
    <source>
        <dbReference type="EMBL" id="KAG5191788.1"/>
    </source>
</evidence>